<protein>
    <recommendedName>
        <fullName evidence="5">Secreted protein</fullName>
    </recommendedName>
</protein>
<feature type="region of interest" description="Disordered" evidence="1">
    <location>
        <begin position="42"/>
        <end position="94"/>
    </location>
</feature>
<dbReference type="Proteomes" id="UP000002357">
    <property type="component" value="Chromosome"/>
</dbReference>
<evidence type="ECO:0000256" key="1">
    <source>
        <dbReference type="SAM" id="MobiDB-lite"/>
    </source>
</evidence>
<feature type="compositionally biased region" description="Pro residues" evidence="1">
    <location>
        <begin position="48"/>
        <end position="83"/>
    </location>
</feature>
<proteinExistence type="predicted"/>
<keyword evidence="4" id="KW-1185">Reference proteome</keyword>
<gene>
    <name evidence="3" type="ORF">SCLAV_5295</name>
</gene>
<evidence type="ECO:0000313" key="4">
    <source>
        <dbReference type="Proteomes" id="UP000002357"/>
    </source>
</evidence>
<reference evidence="3 4" key="1">
    <citation type="journal article" date="2010" name="Genome Biol. Evol.">
        <title>The sequence of a 1.8-mb bacterial linear plasmid reveals a rich evolutionary reservoir of secondary metabolic pathways.</title>
        <authorList>
            <person name="Medema M.H."/>
            <person name="Trefzer A."/>
            <person name="Kovalchuk A."/>
            <person name="van den Berg M."/>
            <person name="Mueller U."/>
            <person name="Heijne W."/>
            <person name="Wu L."/>
            <person name="Alam M.T."/>
            <person name="Ronning C.M."/>
            <person name="Nierman W.C."/>
            <person name="Bovenberg R.A.L."/>
            <person name="Breitling R."/>
            <person name="Takano E."/>
        </authorList>
    </citation>
    <scope>NUCLEOTIDE SEQUENCE [LARGE SCALE GENOMIC DNA]</scope>
    <source>
        <strain evidence="4">ATCC 27064 / DSM 738 / JCM 4710 / NBRC 13307 / NCIMB 12785 / NRRL 3585 / VKM Ac-602</strain>
    </source>
</reference>
<dbReference type="STRING" id="1901.BB341_02550"/>
<evidence type="ECO:0008006" key="5">
    <source>
        <dbReference type="Google" id="ProtNLM"/>
    </source>
</evidence>
<feature type="chain" id="PRO_5041116109" description="Secreted protein" evidence="2">
    <location>
        <begin position="22"/>
        <end position="187"/>
    </location>
</feature>
<feature type="signal peptide" evidence="2">
    <location>
        <begin position="1"/>
        <end position="21"/>
    </location>
</feature>
<accession>B5GVL6</accession>
<dbReference type="OrthoDB" id="4336902at2"/>
<keyword evidence="2" id="KW-0732">Signal</keyword>
<dbReference type="KEGG" id="sclf:BB341_02550"/>
<sequence length="187" mass="19555">MPVLSARPLMAVAGIVSVAVAAALVIGPSSGAAAPVPTVRAQYAEDPSPAPTPPMPTLRPPSPGQPSPPAVPPGKPVPSPPGTDPCGSIQGIPASKECSGVAKNQTANDKCQVENFHNCNRPITGQAQDTWQTDQDGYTRIQQDFHDVRRDHSAKEGTSELCQSSSGMRERLSSADVIVPPSDWWTC</sequence>
<dbReference type="AlphaFoldDB" id="B5GVL6"/>
<evidence type="ECO:0000256" key="2">
    <source>
        <dbReference type="SAM" id="SignalP"/>
    </source>
</evidence>
<name>B5GVL6_STRCL</name>
<evidence type="ECO:0000313" key="3">
    <source>
        <dbReference type="EMBL" id="EFG10366.1"/>
    </source>
</evidence>
<dbReference type="EMBL" id="CM000913">
    <property type="protein sequence ID" value="EFG10366.1"/>
    <property type="molecule type" value="Genomic_DNA"/>
</dbReference>
<organism evidence="3 4">
    <name type="scientific">Streptomyces clavuligerus</name>
    <dbReference type="NCBI Taxonomy" id="1901"/>
    <lineage>
        <taxon>Bacteria</taxon>
        <taxon>Bacillati</taxon>
        <taxon>Actinomycetota</taxon>
        <taxon>Actinomycetes</taxon>
        <taxon>Kitasatosporales</taxon>
        <taxon>Streptomycetaceae</taxon>
        <taxon>Streptomyces</taxon>
    </lineage>
</organism>